<feature type="transmembrane region" description="Helical" evidence="1">
    <location>
        <begin position="108"/>
        <end position="131"/>
    </location>
</feature>
<sequence>MNLKETGIRSLFAFFGVAILAFGVAVLRAGEVGIDPFTSANLATAQLLGLTLGVYQLGLNVIILMFVFFFAKKYIGMGTVINMVLTGFFIDFYSSILQKLGVSAQGMMQQLVFLVVGLLIFTFGASFYMAAAVGQAPYDALTPIMVERLGLKYRNARIIQDTSFLVLSLILGGPIGVGTFAIAFLMGPFIQLWDEQVSQPVVKRVIQFFLIEKKGRRFSPNILK</sequence>
<dbReference type="Pfam" id="PF19700">
    <property type="entry name" value="DUF6198"/>
    <property type="match status" value="1"/>
</dbReference>
<gene>
    <name evidence="2" type="ORF">ACFO5I_10205</name>
</gene>
<keyword evidence="3" id="KW-1185">Reference proteome</keyword>
<dbReference type="InterPro" id="IPR038750">
    <property type="entry name" value="YczE/YyaS-like"/>
</dbReference>
<evidence type="ECO:0000256" key="1">
    <source>
        <dbReference type="SAM" id="Phobius"/>
    </source>
</evidence>
<name>A0ABV9MYA7_9ENTE</name>
<accession>A0ABV9MYA7</accession>
<dbReference type="RefSeq" id="WP_204654893.1">
    <property type="nucleotide sequence ID" value="NZ_JAFBFD010000043.1"/>
</dbReference>
<proteinExistence type="predicted"/>
<dbReference type="Proteomes" id="UP001595969">
    <property type="component" value="Unassembled WGS sequence"/>
</dbReference>
<evidence type="ECO:0000313" key="3">
    <source>
        <dbReference type="Proteomes" id="UP001595969"/>
    </source>
</evidence>
<keyword evidence="1" id="KW-1133">Transmembrane helix</keyword>
<dbReference type="PANTHER" id="PTHR40078:SF1">
    <property type="entry name" value="INTEGRAL MEMBRANE PROTEIN"/>
    <property type="match status" value="1"/>
</dbReference>
<feature type="transmembrane region" description="Helical" evidence="1">
    <location>
        <begin position="78"/>
        <end position="96"/>
    </location>
</feature>
<feature type="transmembrane region" description="Helical" evidence="1">
    <location>
        <begin position="164"/>
        <end position="190"/>
    </location>
</feature>
<dbReference type="PANTHER" id="PTHR40078">
    <property type="entry name" value="INTEGRAL MEMBRANE PROTEIN-RELATED"/>
    <property type="match status" value="1"/>
</dbReference>
<comment type="caution">
    <text evidence="2">The sequence shown here is derived from an EMBL/GenBank/DDBJ whole genome shotgun (WGS) entry which is preliminary data.</text>
</comment>
<evidence type="ECO:0000313" key="2">
    <source>
        <dbReference type="EMBL" id="MFC4720099.1"/>
    </source>
</evidence>
<organism evidence="2 3">
    <name type="scientific">Enterococcus lemanii</name>
    <dbReference type="NCBI Taxonomy" id="1159752"/>
    <lineage>
        <taxon>Bacteria</taxon>
        <taxon>Bacillati</taxon>
        <taxon>Bacillota</taxon>
        <taxon>Bacilli</taxon>
        <taxon>Lactobacillales</taxon>
        <taxon>Enterococcaceae</taxon>
        <taxon>Enterococcus</taxon>
    </lineage>
</organism>
<feature type="transmembrane region" description="Helical" evidence="1">
    <location>
        <begin position="53"/>
        <end position="71"/>
    </location>
</feature>
<keyword evidence="1" id="KW-0812">Transmembrane</keyword>
<protein>
    <submittedName>
        <fullName evidence="2">YitT family protein</fullName>
    </submittedName>
</protein>
<dbReference type="EMBL" id="JBHSGS010000056">
    <property type="protein sequence ID" value="MFC4720099.1"/>
    <property type="molecule type" value="Genomic_DNA"/>
</dbReference>
<keyword evidence="1" id="KW-0472">Membrane</keyword>
<reference evidence="3" key="1">
    <citation type="journal article" date="2019" name="Int. J. Syst. Evol. Microbiol.">
        <title>The Global Catalogue of Microorganisms (GCM) 10K type strain sequencing project: providing services to taxonomists for standard genome sequencing and annotation.</title>
        <authorList>
            <consortium name="The Broad Institute Genomics Platform"/>
            <consortium name="The Broad Institute Genome Sequencing Center for Infectious Disease"/>
            <person name="Wu L."/>
            <person name="Ma J."/>
        </authorList>
    </citation>
    <scope>NUCLEOTIDE SEQUENCE [LARGE SCALE GENOMIC DNA]</scope>
    <source>
        <strain evidence="3">CGMCC 1.19032</strain>
    </source>
</reference>